<dbReference type="InterPro" id="IPR050816">
    <property type="entry name" value="Flavin-dep_Halogenase_NPB"/>
</dbReference>
<dbReference type="Pfam" id="PF04820">
    <property type="entry name" value="Trp_halogenase"/>
    <property type="match status" value="1"/>
</dbReference>
<organism evidence="1 2">
    <name type="scientific">Qipengyuania citrea</name>
    <dbReference type="NCBI Taxonomy" id="225971"/>
    <lineage>
        <taxon>Bacteria</taxon>
        <taxon>Pseudomonadati</taxon>
        <taxon>Pseudomonadota</taxon>
        <taxon>Alphaproteobacteria</taxon>
        <taxon>Sphingomonadales</taxon>
        <taxon>Erythrobacteraceae</taxon>
        <taxon>Qipengyuania</taxon>
    </lineage>
</organism>
<dbReference type="InterPro" id="IPR036188">
    <property type="entry name" value="FAD/NAD-bd_sf"/>
</dbReference>
<protein>
    <submittedName>
        <fullName evidence="1">Tryptophan 7-halogenase</fullName>
    </submittedName>
</protein>
<dbReference type="PANTHER" id="PTHR43747:SF4">
    <property type="entry name" value="FLAVIN-DEPENDENT TRYPTOPHAN HALOGENASE"/>
    <property type="match status" value="1"/>
</dbReference>
<reference evidence="1 2" key="1">
    <citation type="submission" date="2022-06" db="EMBL/GenBank/DDBJ databases">
        <authorList>
            <person name="Liu G."/>
        </authorList>
    </citation>
    <scope>NUCLEOTIDE SEQUENCE [LARGE SCALE GENOMIC DNA]</scope>
    <source>
        <strain evidence="1 2">E4</strain>
    </source>
</reference>
<dbReference type="InterPro" id="IPR006905">
    <property type="entry name" value="Flavin_halogenase"/>
</dbReference>
<gene>
    <name evidence="1" type="ORF">NCF85_08025</name>
</gene>
<dbReference type="Gene3D" id="3.50.50.60">
    <property type="entry name" value="FAD/NAD(P)-binding domain"/>
    <property type="match status" value="1"/>
</dbReference>
<accession>A0ABY4U1T3</accession>
<dbReference type="EMBL" id="CP098494">
    <property type="protein sequence ID" value="USA60072.1"/>
    <property type="molecule type" value="Genomic_DNA"/>
</dbReference>
<proteinExistence type="predicted"/>
<dbReference type="Proteomes" id="UP001056619">
    <property type="component" value="Chromosome"/>
</dbReference>
<dbReference type="InterPro" id="IPR033856">
    <property type="entry name" value="Trp_halogen"/>
</dbReference>
<evidence type="ECO:0000313" key="1">
    <source>
        <dbReference type="EMBL" id="USA60072.1"/>
    </source>
</evidence>
<dbReference type="PANTHER" id="PTHR43747">
    <property type="entry name" value="FAD-BINDING PROTEIN"/>
    <property type="match status" value="1"/>
</dbReference>
<evidence type="ECO:0000313" key="2">
    <source>
        <dbReference type="Proteomes" id="UP001056619"/>
    </source>
</evidence>
<keyword evidence="2" id="KW-1185">Reference proteome</keyword>
<sequence length="488" mass="54528">MAAAALIRRLPHTCTVHLIESAEIGIVGVGEATLPHLRSFIALLGIDEATFMQATNATYKLGIEFHDFGTIGSRYLHPFGSFGTQLGGVPFHQYWLRMRSSGSGGELWDYSIANLMADARRFAPPASDTNSMLSTYSYAYQFDATRFAPFLRDYAQKRGVRRTEGRVIEVLRESQTGDVSGLHLESGERVEGDLFVDCSGFRALLIGETLQSEWQDWSHWLPCDRAVAMPCASPSGPIEPFTRAVAMKAGWRWRIPLSHRVGNGYVYSSAHTPGDDAATALVSAVEGEPLAEPRVLRFRAGRRTHSWHRNVVAIGLASGFLEPLESTSIYLAQGAIEQLIALFPIDGRIADADRAEFNRLVDYEYDRIRDFLILHYHATSRDDSPFWNEMRTMKVPDSLHEKMELFRAAGRIARYTQGLFLEPSWLAVFIGQGVVPRAWDSRVDSLGEEALGLALRRLRQQMKEAAAELPDHADFLKRHGRPATETGE</sequence>
<dbReference type="SUPFAM" id="SSF51905">
    <property type="entry name" value="FAD/NAD(P)-binding domain"/>
    <property type="match status" value="1"/>
</dbReference>
<name>A0ABY4U1T3_9SPHN</name>
<dbReference type="PIRSF" id="PIRSF011396">
    <property type="entry name" value="Trp_halogenase"/>
    <property type="match status" value="1"/>
</dbReference>